<accession>A0A7G5GQB0</accession>
<dbReference type="InterPro" id="IPR003423">
    <property type="entry name" value="OMP_efflux"/>
</dbReference>
<dbReference type="GO" id="GO:0015562">
    <property type="term" value="F:efflux transmembrane transporter activity"/>
    <property type="evidence" value="ECO:0007669"/>
    <property type="project" value="InterPro"/>
</dbReference>
<dbReference type="EMBL" id="CP059732">
    <property type="protein sequence ID" value="QMW01052.1"/>
    <property type="molecule type" value="Genomic_DNA"/>
</dbReference>
<keyword evidence="4" id="KW-1185">Reference proteome</keyword>
<keyword evidence="2" id="KW-0449">Lipoprotein</keyword>
<dbReference type="PROSITE" id="PS51257">
    <property type="entry name" value="PROKAR_LIPOPROTEIN"/>
    <property type="match status" value="1"/>
</dbReference>
<reference evidence="3 4" key="1">
    <citation type="submission" date="2020-07" db="EMBL/GenBank/DDBJ databases">
        <title>Spirosoma foliorum sp. nov., isolated from the leaves on the Nejang mountain Korea, Republic of.</title>
        <authorList>
            <person name="Ho H."/>
            <person name="Lee Y.-J."/>
            <person name="Nurcahyanto D.-A."/>
            <person name="Kim S.-G."/>
        </authorList>
    </citation>
    <scope>NUCLEOTIDE SEQUENCE [LARGE SCALE GENOMIC DNA]</scope>
    <source>
        <strain evidence="3 4">PL0136</strain>
    </source>
</reference>
<dbReference type="PANTHER" id="PTHR30203">
    <property type="entry name" value="OUTER MEMBRANE CATION EFFLUX PROTEIN"/>
    <property type="match status" value="1"/>
</dbReference>
<keyword evidence="2" id="KW-0812">Transmembrane</keyword>
<keyword evidence="2" id="KW-1134">Transmembrane beta strand</keyword>
<evidence type="ECO:0000313" key="4">
    <source>
        <dbReference type="Proteomes" id="UP000515369"/>
    </source>
</evidence>
<dbReference type="Pfam" id="PF02321">
    <property type="entry name" value="OEP"/>
    <property type="match status" value="2"/>
</dbReference>
<keyword evidence="2" id="KW-0472">Membrane</keyword>
<sequence>MNTKNINLGITLLLGTILASCSVTKPYERPGLTTDKLYWGQQTTDSTTLASLPWRQMFPDTILQGLIERGLANNLDLKIAIARMQAAEANVLQSKLAFFPTLSTNAGFTLSKSSSAQLRALNIRNADAGSSTVSTTSIPTIKQYSLTASTSWEADVWGKLRSTKRAYVAAYLQSEAYRRAVQTQLIANIANGYYALQAYDRQLKITLETVDNRKTDVETMKELKKGAVVTGADVVQSEANRYAAEVTLPDIRQNIRQTENTLSLLLAMPSDSIPRMQLDTASTPSLQTGLPAQLLSNRPDVQEAEYSFRNTFELTNVARTYFYPALTITGTGGFATANTLTGFFAGTFYGSLISGLTQPIFNQGINRQRLNRAQAAQAEAYYTYQSTLLTAGQEVSNALYSYQMAVDKANTRKQQLAALQKAVSYTKELLKYTANTNYTDVLTAEQNLLSTQLNGVNDRLQQLQSVVTLYRALGGGWR</sequence>
<dbReference type="InterPro" id="IPR010131">
    <property type="entry name" value="MdtP/NodT-like"/>
</dbReference>
<evidence type="ECO:0000256" key="1">
    <source>
        <dbReference type="ARBA" id="ARBA00007613"/>
    </source>
</evidence>
<dbReference type="Gene3D" id="1.20.1600.10">
    <property type="entry name" value="Outer membrane efflux proteins (OEP)"/>
    <property type="match status" value="1"/>
</dbReference>
<dbReference type="AlphaFoldDB" id="A0A7G5GQB0"/>
<dbReference type="KEGG" id="sfol:H3H32_24170"/>
<dbReference type="PANTHER" id="PTHR30203:SF33">
    <property type="entry name" value="BLR4455 PROTEIN"/>
    <property type="match status" value="1"/>
</dbReference>
<dbReference type="Gene3D" id="2.20.200.10">
    <property type="entry name" value="Outer membrane efflux proteins (OEP)"/>
    <property type="match status" value="1"/>
</dbReference>
<comment type="similarity">
    <text evidence="1 2">Belongs to the outer membrane factor (OMF) (TC 1.B.17) family.</text>
</comment>
<dbReference type="Proteomes" id="UP000515369">
    <property type="component" value="Chromosome"/>
</dbReference>
<comment type="subcellular location">
    <subcellularLocation>
        <location evidence="2">Cell membrane</location>
        <topology evidence="2">Lipid-anchor</topology>
    </subcellularLocation>
</comment>
<dbReference type="GO" id="GO:0005886">
    <property type="term" value="C:plasma membrane"/>
    <property type="evidence" value="ECO:0007669"/>
    <property type="project" value="UniProtKB-SubCell"/>
</dbReference>
<dbReference type="SUPFAM" id="SSF56954">
    <property type="entry name" value="Outer membrane efflux proteins (OEP)"/>
    <property type="match status" value="1"/>
</dbReference>
<evidence type="ECO:0000313" key="3">
    <source>
        <dbReference type="EMBL" id="QMW01052.1"/>
    </source>
</evidence>
<protein>
    <submittedName>
        <fullName evidence="3">Efflux transporter outer membrane subunit</fullName>
    </submittedName>
</protein>
<gene>
    <name evidence="3" type="ORF">H3H32_24170</name>
</gene>
<proteinExistence type="inferred from homology"/>
<keyword evidence="2" id="KW-0564">Palmitate</keyword>
<evidence type="ECO:0000256" key="2">
    <source>
        <dbReference type="RuleBase" id="RU362097"/>
    </source>
</evidence>
<organism evidence="3 4">
    <name type="scientific">Spirosoma foliorum</name>
    <dbReference type="NCBI Taxonomy" id="2710596"/>
    <lineage>
        <taxon>Bacteria</taxon>
        <taxon>Pseudomonadati</taxon>
        <taxon>Bacteroidota</taxon>
        <taxon>Cytophagia</taxon>
        <taxon>Cytophagales</taxon>
        <taxon>Cytophagaceae</taxon>
        <taxon>Spirosoma</taxon>
    </lineage>
</organism>
<name>A0A7G5GQB0_9BACT</name>
<dbReference type="RefSeq" id="WP_182458164.1">
    <property type="nucleotide sequence ID" value="NZ_CP059732.1"/>
</dbReference>
<dbReference type="NCBIfam" id="TIGR01845">
    <property type="entry name" value="outer_NodT"/>
    <property type="match status" value="1"/>
</dbReference>